<dbReference type="PaxDb" id="8355-A0A1L8HXX0"/>
<evidence type="ECO:0000256" key="6">
    <source>
        <dbReference type="ARBA" id="ARBA00022606"/>
    </source>
</evidence>
<dbReference type="STRING" id="8355.A0A1L8HXX0"/>
<evidence type="ECO:0000313" key="25">
    <source>
        <dbReference type="RefSeq" id="XP_041419540.1"/>
    </source>
</evidence>
<dbReference type="GO" id="GO:0008020">
    <property type="term" value="F:G protein-coupled photoreceptor activity"/>
    <property type="evidence" value="ECO:0000318"/>
    <property type="project" value="GO_Central"/>
</dbReference>
<protein>
    <recommendedName>
        <fullName evidence="19">Opsin-3</fullName>
    </recommendedName>
    <alternativeName>
        <fullName evidence="21">Encephalopsin</fullName>
    </alternativeName>
    <alternativeName>
        <fullName evidence="20">Panopsin</fullName>
    </alternativeName>
</protein>
<evidence type="ECO:0000313" key="24">
    <source>
        <dbReference type="Proteomes" id="UP000186698"/>
    </source>
</evidence>
<evidence type="ECO:0000256" key="1">
    <source>
        <dbReference type="ARBA" id="ARBA00004496"/>
    </source>
</evidence>
<dbReference type="GO" id="GO:0007186">
    <property type="term" value="P:G protein-coupled receptor signaling pathway"/>
    <property type="evidence" value="ECO:0000318"/>
    <property type="project" value="GO_Central"/>
</dbReference>
<sequence length="387" mass="44182">MAAINESHNESISWLHSEDVFTEDTYHFLALIVAMVGCLGLIINLLVLILYCKFKRLQTPTNLLFFNASLSNFMFSLLAIIFTFLSCMSGSWAFSVTMCVFCGFSKNLLGIVSVVTLTVVAYERYIRVLYGQCIDFSWAKRAVSFVWVYSLAWAGFPLIGWNRYTFESHKLDCSLEWMATGPNDTAFVLLFFLACITLPLGIMAYCYGYVLYQIQKLRSVQNIQNFQEIAILDYEIKMAKMCLLMMLAFLIGWLPYAILSLLVASGYSTFITPTLTIMPSLLAMSRAAYNPVIYIFTIKKFQRCLIQLVCYHFWRSLKRLNGRLAMKKVKPILGKGMSHNAGRKKFFSSSSDIFTRTTSDTGTREITESPKRRGTNVRLIQVHPLYP</sequence>
<evidence type="ECO:0000256" key="2">
    <source>
        <dbReference type="ARBA" id="ARBA00004651"/>
    </source>
</evidence>
<dbReference type="GO" id="GO:0071482">
    <property type="term" value="P:cellular response to light stimulus"/>
    <property type="evidence" value="ECO:0000318"/>
    <property type="project" value="GO_Central"/>
</dbReference>
<name>A0A1L8HXX0_XENLA</name>
<keyword evidence="9" id="KW-0157">Chromophore</keyword>
<keyword evidence="8" id="KW-1133">Transmembrane helix</keyword>
<dbReference type="GeneID" id="108713805"/>
<dbReference type="OrthoDB" id="2105199at2759"/>
<evidence type="ECO:0000256" key="21">
    <source>
        <dbReference type="ARBA" id="ARBA00083377"/>
    </source>
</evidence>
<evidence type="ECO:0000256" key="18">
    <source>
        <dbReference type="ARBA" id="ARBA00062265"/>
    </source>
</evidence>
<dbReference type="SUPFAM" id="SSF81321">
    <property type="entry name" value="Family A G protein-coupled receptor-like"/>
    <property type="match status" value="1"/>
</dbReference>
<keyword evidence="6" id="KW-0716">Sensory transduction</keyword>
<keyword evidence="4" id="KW-0963">Cytoplasm</keyword>
<accession>A0A1L8HXX0</accession>
<dbReference type="Pfam" id="PF00001">
    <property type="entry name" value="7tm_1"/>
    <property type="match status" value="1"/>
</dbReference>
<evidence type="ECO:0000256" key="3">
    <source>
        <dbReference type="ARBA" id="ARBA00022475"/>
    </source>
</evidence>
<keyword evidence="11" id="KW-0472">Membrane</keyword>
<dbReference type="InterPro" id="IPR017452">
    <property type="entry name" value="GPCR_Rhodpsn_7TM"/>
</dbReference>
<evidence type="ECO:0000256" key="11">
    <source>
        <dbReference type="ARBA" id="ARBA00023136"/>
    </source>
</evidence>
<dbReference type="KEGG" id="xla:108713805"/>
<dbReference type="InterPro" id="IPR000276">
    <property type="entry name" value="GPCR_Rhodpsn"/>
</dbReference>
<dbReference type="OMA" id="GRKTEEY"/>
<dbReference type="AlphaFoldDB" id="A0A1L8HXX0"/>
<dbReference type="InterPro" id="IPR050125">
    <property type="entry name" value="GPCR_opsins"/>
</dbReference>
<dbReference type="PRINTS" id="PR00237">
    <property type="entry name" value="GPCRRHODOPSN"/>
</dbReference>
<dbReference type="Proteomes" id="UP000186698">
    <property type="component" value="Chromosome 1L"/>
</dbReference>
<dbReference type="RefSeq" id="XP_041419540.1">
    <property type="nucleotide sequence ID" value="XM_041563606.1"/>
</dbReference>
<evidence type="ECO:0000256" key="17">
    <source>
        <dbReference type="ARBA" id="ARBA00023288"/>
    </source>
</evidence>
<dbReference type="GO" id="GO:0007602">
    <property type="term" value="P:phototransduction"/>
    <property type="evidence" value="ECO:0000318"/>
    <property type="project" value="GO_Central"/>
</dbReference>
<keyword evidence="5" id="KW-0600">Photoreceptor protein</keyword>
<evidence type="ECO:0000256" key="14">
    <source>
        <dbReference type="ARBA" id="ARBA00023170"/>
    </source>
</evidence>
<comment type="subunit">
    <text evidence="18">Interacts with MC1R; the interaction results in a decrease in MC1R-mediated cAMP signaling and ultimately a decrease in melanin production in melanocytes.</text>
</comment>
<keyword evidence="12" id="KW-0564">Palmitate</keyword>
<keyword evidence="3" id="KW-1003">Cell membrane</keyword>
<evidence type="ECO:0000256" key="15">
    <source>
        <dbReference type="ARBA" id="ARBA00023180"/>
    </source>
</evidence>
<evidence type="ECO:0000259" key="23">
    <source>
        <dbReference type="PROSITE" id="PS50262"/>
    </source>
</evidence>
<dbReference type="GO" id="GO:0001750">
    <property type="term" value="C:photoreceptor outer segment"/>
    <property type="evidence" value="ECO:0000318"/>
    <property type="project" value="GO_Central"/>
</dbReference>
<evidence type="ECO:0000256" key="9">
    <source>
        <dbReference type="ARBA" id="ARBA00022991"/>
    </source>
</evidence>
<dbReference type="PROSITE" id="PS50262">
    <property type="entry name" value="G_PROTEIN_RECEP_F1_2"/>
    <property type="match status" value="1"/>
</dbReference>
<keyword evidence="24" id="KW-1185">Reference proteome</keyword>
<dbReference type="PANTHER" id="PTHR24240">
    <property type="entry name" value="OPSIN"/>
    <property type="match status" value="1"/>
</dbReference>
<keyword evidence="17" id="KW-0449">Lipoprotein</keyword>
<dbReference type="Gene3D" id="1.20.1070.10">
    <property type="entry name" value="Rhodopsin 7-helix transmembrane proteins"/>
    <property type="match status" value="1"/>
</dbReference>
<evidence type="ECO:0000256" key="13">
    <source>
        <dbReference type="ARBA" id="ARBA00023157"/>
    </source>
</evidence>
<evidence type="ECO:0000256" key="10">
    <source>
        <dbReference type="ARBA" id="ARBA00023040"/>
    </source>
</evidence>
<keyword evidence="14 22" id="KW-0675">Receptor</keyword>
<organism evidence="24 25">
    <name type="scientific">Xenopus laevis</name>
    <name type="common">African clawed frog</name>
    <dbReference type="NCBI Taxonomy" id="8355"/>
    <lineage>
        <taxon>Eukaryota</taxon>
        <taxon>Metazoa</taxon>
        <taxon>Chordata</taxon>
        <taxon>Craniata</taxon>
        <taxon>Vertebrata</taxon>
        <taxon>Euteleostomi</taxon>
        <taxon>Amphibia</taxon>
        <taxon>Batrachia</taxon>
        <taxon>Anura</taxon>
        <taxon>Pipoidea</taxon>
        <taxon>Pipidae</taxon>
        <taxon>Xenopodinae</taxon>
        <taxon>Xenopus</taxon>
        <taxon>Xenopus</taxon>
    </lineage>
</organism>
<dbReference type="GO" id="GO:0005886">
    <property type="term" value="C:plasma membrane"/>
    <property type="evidence" value="ECO:0000318"/>
    <property type="project" value="GO_Central"/>
</dbReference>
<reference evidence="25" key="1">
    <citation type="submission" date="2025-08" db="UniProtKB">
        <authorList>
            <consortium name="RefSeq"/>
        </authorList>
    </citation>
    <scope>IDENTIFICATION</scope>
    <source>
        <strain evidence="25">J_2021</strain>
        <tissue evidence="25">Erythrocytes</tissue>
    </source>
</reference>
<evidence type="ECO:0000256" key="7">
    <source>
        <dbReference type="ARBA" id="ARBA00022692"/>
    </source>
</evidence>
<evidence type="ECO:0000256" key="4">
    <source>
        <dbReference type="ARBA" id="ARBA00022490"/>
    </source>
</evidence>
<keyword evidence="16 22" id="KW-0807">Transducer</keyword>
<comment type="similarity">
    <text evidence="22">Belongs to the G-protein coupled receptor 1 family.</text>
</comment>
<dbReference type="CTD" id="108713805"/>
<evidence type="ECO:0000256" key="5">
    <source>
        <dbReference type="ARBA" id="ARBA00022543"/>
    </source>
</evidence>
<keyword evidence="13" id="KW-1015">Disulfide bond</keyword>
<evidence type="ECO:0000256" key="12">
    <source>
        <dbReference type="ARBA" id="ARBA00023139"/>
    </source>
</evidence>
<dbReference type="GO" id="GO:0009893">
    <property type="term" value="P:positive regulation of metabolic process"/>
    <property type="evidence" value="ECO:0007669"/>
    <property type="project" value="UniProtKB-ARBA"/>
</dbReference>
<evidence type="ECO:0000256" key="19">
    <source>
        <dbReference type="ARBA" id="ARBA00072211"/>
    </source>
</evidence>
<keyword evidence="10 22" id="KW-0297">G-protein coupled receptor</keyword>
<keyword evidence="15" id="KW-0325">Glycoprotein</keyword>
<dbReference type="GO" id="GO:0005737">
    <property type="term" value="C:cytoplasm"/>
    <property type="evidence" value="ECO:0007669"/>
    <property type="project" value="UniProtKB-SubCell"/>
</dbReference>
<evidence type="ECO:0000256" key="16">
    <source>
        <dbReference type="ARBA" id="ARBA00023224"/>
    </source>
</evidence>
<evidence type="ECO:0000256" key="8">
    <source>
        <dbReference type="ARBA" id="ARBA00022989"/>
    </source>
</evidence>
<keyword evidence="7 22" id="KW-0812">Transmembrane</keyword>
<dbReference type="FunFam" id="1.20.1070.10:FF:000225">
    <property type="entry name" value="Opsin 3"/>
    <property type="match status" value="1"/>
</dbReference>
<proteinExistence type="inferred from homology"/>
<evidence type="ECO:0000256" key="20">
    <source>
        <dbReference type="ARBA" id="ARBA00079531"/>
    </source>
</evidence>
<feature type="domain" description="G-protein coupled receptors family 1 profile" evidence="23">
    <location>
        <begin position="43"/>
        <end position="294"/>
    </location>
</feature>
<evidence type="ECO:0000256" key="22">
    <source>
        <dbReference type="RuleBase" id="RU000688"/>
    </source>
</evidence>
<dbReference type="GO" id="GO:0009637">
    <property type="term" value="P:response to blue light"/>
    <property type="evidence" value="ECO:0007669"/>
    <property type="project" value="UniProtKB-ARBA"/>
</dbReference>
<gene>
    <name evidence="25" type="primary">opn3.L</name>
</gene>
<comment type="subcellular location">
    <subcellularLocation>
        <location evidence="2">Cell membrane</location>
        <topology evidence="2">Multi-pass membrane protein</topology>
    </subcellularLocation>
    <subcellularLocation>
        <location evidence="1">Cytoplasm</location>
    </subcellularLocation>
</comment>
<dbReference type="PROSITE" id="PS00237">
    <property type="entry name" value="G_PROTEIN_RECEP_F1_1"/>
    <property type="match status" value="1"/>
</dbReference>